<evidence type="ECO:0000259" key="1">
    <source>
        <dbReference type="PROSITE" id="PS50142"/>
    </source>
</evidence>
<accession>A0A2T1E619</accession>
<dbReference type="InterPro" id="IPR036389">
    <property type="entry name" value="RNase_III_sf"/>
</dbReference>
<dbReference type="OrthoDB" id="530999at2"/>
<dbReference type="RefSeq" id="WP_106257034.1">
    <property type="nucleotide sequence ID" value="NZ_CAWNSW010000092.1"/>
</dbReference>
<protein>
    <submittedName>
        <fullName evidence="2">DsRNA-specific ribonuclease</fullName>
    </submittedName>
</protein>
<reference evidence="3" key="1">
    <citation type="submission" date="2018-02" db="EMBL/GenBank/DDBJ databases">
        <authorList>
            <person name="Moore K."/>
            <person name="Momper L."/>
        </authorList>
    </citation>
    <scope>NUCLEOTIDE SEQUENCE [LARGE SCALE GENOMIC DNA]</scope>
    <source>
        <strain evidence="3">ULC18</strain>
    </source>
</reference>
<dbReference type="PROSITE" id="PS50142">
    <property type="entry name" value="RNASE_3_2"/>
    <property type="match status" value="1"/>
</dbReference>
<proteinExistence type="predicted"/>
<gene>
    <name evidence="2" type="ORF">C7B82_14695</name>
</gene>
<dbReference type="GO" id="GO:0004525">
    <property type="term" value="F:ribonuclease III activity"/>
    <property type="evidence" value="ECO:0007669"/>
    <property type="project" value="InterPro"/>
</dbReference>
<dbReference type="Gene3D" id="1.10.1520.10">
    <property type="entry name" value="Ribonuclease III domain"/>
    <property type="match status" value="1"/>
</dbReference>
<evidence type="ECO:0000313" key="3">
    <source>
        <dbReference type="Proteomes" id="UP000239576"/>
    </source>
</evidence>
<dbReference type="GO" id="GO:0006396">
    <property type="term" value="P:RNA processing"/>
    <property type="evidence" value="ECO:0007669"/>
    <property type="project" value="InterPro"/>
</dbReference>
<dbReference type="AlphaFoldDB" id="A0A2T1E619"/>
<evidence type="ECO:0000313" key="2">
    <source>
        <dbReference type="EMBL" id="PSB28094.1"/>
    </source>
</evidence>
<reference evidence="2 3" key="2">
    <citation type="submission" date="2018-03" db="EMBL/GenBank/DDBJ databases">
        <title>The ancient ancestry and fast evolution of plastids.</title>
        <authorList>
            <person name="Moore K.R."/>
            <person name="Magnabosco C."/>
            <person name="Momper L."/>
            <person name="Gold D.A."/>
            <person name="Bosak T."/>
            <person name="Fournier G.P."/>
        </authorList>
    </citation>
    <scope>NUCLEOTIDE SEQUENCE [LARGE SCALE GENOMIC DNA]</scope>
    <source>
        <strain evidence="2 3">ULC18</strain>
    </source>
</reference>
<organism evidence="2 3">
    <name type="scientific">Stenomitos frigidus ULC18</name>
    <dbReference type="NCBI Taxonomy" id="2107698"/>
    <lineage>
        <taxon>Bacteria</taxon>
        <taxon>Bacillati</taxon>
        <taxon>Cyanobacteriota</taxon>
        <taxon>Cyanophyceae</taxon>
        <taxon>Leptolyngbyales</taxon>
        <taxon>Leptolyngbyaceae</taxon>
        <taxon>Stenomitos</taxon>
    </lineage>
</organism>
<dbReference type="CDD" id="cd00593">
    <property type="entry name" value="RIBOc"/>
    <property type="match status" value="1"/>
</dbReference>
<dbReference type="Proteomes" id="UP000239576">
    <property type="component" value="Unassembled WGS sequence"/>
</dbReference>
<dbReference type="InterPro" id="IPR000999">
    <property type="entry name" value="RNase_III_dom"/>
</dbReference>
<dbReference type="SUPFAM" id="SSF69065">
    <property type="entry name" value="RNase III domain-like"/>
    <property type="match status" value="1"/>
</dbReference>
<name>A0A2T1E619_9CYAN</name>
<feature type="domain" description="RNase III" evidence="1">
    <location>
        <begin position="2"/>
        <end position="132"/>
    </location>
</feature>
<sequence>MSTALEEQLGYFFFDKRILTRALTRKAYALEQRQKNQECDDQEIYRTLGDAVLKTVLTELLIRSGSATRQDITVRKIELEREENLARISLALGIGYVLKLGIGEKQQRAYDQPYVLAESLEAVIGGIYFDGGFSAARETIRRLFKDVFPIE</sequence>
<dbReference type="SMART" id="SM00535">
    <property type="entry name" value="RIBOc"/>
    <property type="match status" value="1"/>
</dbReference>
<dbReference type="EMBL" id="PVWK01000083">
    <property type="protein sequence ID" value="PSB28094.1"/>
    <property type="molecule type" value="Genomic_DNA"/>
</dbReference>
<keyword evidence="3" id="KW-1185">Reference proteome</keyword>
<dbReference type="Pfam" id="PF14622">
    <property type="entry name" value="Ribonucleas_3_3"/>
    <property type="match status" value="1"/>
</dbReference>
<comment type="caution">
    <text evidence="2">The sequence shown here is derived from an EMBL/GenBank/DDBJ whole genome shotgun (WGS) entry which is preliminary data.</text>
</comment>